<evidence type="ECO:0000313" key="3">
    <source>
        <dbReference type="Proteomes" id="UP000318571"/>
    </source>
</evidence>
<feature type="signal peptide" evidence="1">
    <location>
        <begin position="1"/>
        <end position="22"/>
    </location>
</feature>
<dbReference type="Proteomes" id="UP000318571">
    <property type="component" value="Chromosome 4"/>
</dbReference>
<gene>
    <name evidence="2" type="ORF">TCAL_04366</name>
</gene>
<keyword evidence="3" id="KW-1185">Reference proteome</keyword>
<comment type="caution">
    <text evidence="2">The sequence shown here is derived from an EMBL/GenBank/DDBJ whole genome shotgun (WGS) entry which is preliminary data.</text>
</comment>
<reference evidence="2 3" key="1">
    <citation type="journal article" date="2018" name="Nat. Ecol. Evol.">
        <title>Genomic signatures of mitonuclear coevolution across populations of Tigriopus californicus.</title>
        <authorList>
            <person name="Barreto F.S."/>
            <person name="Watson E.T."/>
            <person name="Lima T.G."/>
            <person name="Willett C.S."/>
            <person name="Edmands S."/>
            <person name="Li W."/>
            <person name="Burton R.S."/>
        </authorList>
    </citation>
    <scope>NUCLEOTIDE SEQUENCE [LARGE SCALE GENOMIC DNA]</scope>
    <source>
        <strain evidence="2 3">San Diego</strain>
    </source>
</reference>
<organism evidence="2 3">
    <name type="scientific">Tigriopus californicus</name>
    <name type="common">Marine copepod</name>
    <dbReference type="NCBI Taxonomy" id="6832"/>
    <lineage>
        <taxon>Eukaryota</taxon>
        <taxon>Metazoa</taxon>
        <taxon>Ecdysozoa</taxon>
        <taxon>Arthropoda</taxon>
        <taxon>Crustacea</taxon>
        <taxon>Multicrustacea</taxon>
        <taxon>Hexanauplia</taxon>
        <taxon>Copepoda</taxon>
        <taxon>Harpacticoida</taxon>
        <taxon>Harpacticidae</taxon>
        <taxon>Tigriopus</taxon>
    </lineage>
</organism>
<accession>A0A553NQ02</accession>
<dbReference type="OrthoDB" id="10598829at2759"/>
<evidence type="ECO:0000256" key="1">
    <source>
        <dbReference type="SAM" id="SignalP"/>
    </source>
</evidence>
<dbReference type="EMBL" id="VCGU01000011">
    <property type="protein sequence ID" value="TRY67522.1"/>
    <property type="molecule type" value="Genomic_DNA"/>
</dbReference>
<feature type="chain" id="PRO_5022073835" description="Cathepsin propeptide inhibitor domain-containing protein" evidence="1">
    <location>
        <begin position="23"/>
        <end position="102"/>
    </location>
</feature>
<protein>
    <recommendedName>
        <fullName evidence="4">Cathepsin propeptide inhibitor domain-containing protein</fullName>
    </recommendedName>
</protein>
<keyword evidence="1" id="KW-0732">Signal</keyword>
<sequence>MRWPFLVVFAIFFFLGYSEVCAYSVNPYQAQLAHQNSFADRFGYDKRMTYDDPRSLFKAIYGYNKRVHTKRRALITDVVNKRRGLRDPLDPRNLFRAIYGFK</sequence>
<evidence type="ECO:0008006" key="4">
    <source>
        <dbReference type="Google" id="ProtNLM"/>
    </source>
</evidence>
<evidence type="ECO:0000313" key="2">
    <source>
        <dbReference type="EMBL" id="TRY67522.1"/>
    </source>
</evidence>
<name>A0A553NQ02_TIGCA</name>
<proteinExistence type="predicted"/>
<dbReference type="AlphaFoldDB" id="A0A553NQ02"/>